<comment type="caution">
    <text evidence="1">The sequence shown here is derived from an EMBL/GenBank/DDBJ whole genome shotgun (WGS) entry which is preliminary data.</text>
</comment>
<protein>
    <submittedName>
        <fullName evidence="1">Uncharacterized protein</fullName>
    </submittedName>
</protein>
<dbReference type="EMBL" id="VDEP01000509">
    <property type="protein sequence ID" value="KAA1066811.1"/>
    <property type="molecule type" value="Genomic_DNA"/>
</dbReference>
<sequence>MLAATKEVYRETCEMLTESNLEPACMFYRRIAWARLVNIALGTWVWTQHHSCDHSMEVVNRIADSARESTHTGTLPSNQGAFQQVAMYYTRIARKSYLRRPSKRLPSVLTPHQIQ</sequence>
<gene>
    <name evidence="1" type="ORF">PGTUg99_027302</name>
</gene>
<dbReference type="Proteomes" id="UP000325313">
    <property type="component" value="Unassembled WGS sequence"/>
</dbReference>
<reference evidence="1 2" key="1">
    <citation type="submission" date="2019-05" db="EMBL/GenBank/DDBJ databases">
        <title>Emergence of the Ug99 lineage of the wheat stem rust pathogen through somatic hybridization.</title>
        <authorList>
            <person name="Li F."/>
            <person name="Upadhyaya N.M."/>
            <person name="Sperschneider J."/>
            <person name="Matny O."/>
            <person name="Nguyen-Phuc H."/>
            <person name="Mago R."/>
            <person name="Raley C."/>
            <person name="Miller M.E."/>
            <person name="Silverstein K.A.T."/>
            <person name="Henningsen E."/>
            <person name="Hirsch C.D."/>
            <person name="Visser B."/>
            <person name="Pretorius Z.A."/>
            <person name="Steffenson B.J."/>
            <person name="Schwessinger B."/>
            <person name="Dodds P.N."/>
            <person name="Figueroa M."/>
        </authorList>
    </citation>
    <scope>NUCLEOTIDE SEQUENCE [LARGE SCALE GENOMIC DNA]</scope>
    <source>
        <strain evidence="1 2">Ug99</strain>
    </source>
</reference>
<name>A0A5B0LQT4_PUCGR</name>
<evidence type="ECO:0000313" key="1">
    <source>
        <dbReference type="EMBL" id="KAA1066811.1"/>
    </source>
</evidence>
<accession>A0A5B0LQT4</accession>
<evidence type="ECO:0000313" key="2">
    <source>
        <dbReference type="Proteomes" id="UP000325313"/>
    </source>
</evidence>
<dbReference type="AlphaFoldDB" id="A0A5B0LQT4"/>
<organism evidence="1 2">
    <name type="scientific">Puccinia graminis f. sp. tritici</name>
    <dbReference type="NCBI Taxonomy" id="56615"/>
    <lineage>
        <taxon>Eukaryota</taxon>
        <taxon>Fungi</taxon>
        <taxon>Dikarya</taxon>
        <taxon>Basidiomycota</taxon>
        <taxon>Pucciniomycotina</taxon>
        <taxon>Pucciniomycetes</taxon>
        <taxon>Pucciniales</taxon>
        <taxon>Pucciniaceae</taxon>
        <taxon>Puccinia</taxon>
    </lineage>
</organism>
<proteinExistence type="predicted"/>